<protein>
    <submittedName>
        <fullName evidence="5">Glycosyltransferase family 1 protein</fullName>
    </submittedName>
</protein>
<dbReference type="Pfam" id="PF13439">
    <property type="entry name" value="Glyco_transf_4"/>
    <property type="match status" value="1"/>
</dbReference>
<keyword evidence="2 5" id="KW-0808">Transferase</keyword>
<evidence type="ECO:0000256" key="1">
    <source>
        <dbReference type="ARBA" id="ARBA00022676"/>
    </source>
</evidence>
<keyword evidence="6" id="KW-1185">Reference proteome</keyword>
<feature type="domain" description="Glycosyl transferase family 1" evidence="3">
    <location>
        <begin position="195"/>
        <end position="360"/>
    </location>
</feature>
<evidence type="ECO:0000313" key="6">
    <source>
        <dbReference type="Proteomes" id="UP000279446"/>
    </source>
</evidence>
<dbReference type="RefSeq" id="WP_127190232.1">
    <property type="nucleotide sequence ID" value="NZ_RZNY01000001.1"/>
</dbReference>
<dbReference type="GO" id="GO:0016757">
    <property type="term" value="F:glycosyltransferase activity"/>
    <property type="evidence" value="ECO:0007669"/>
    <property type="project" value="UniProtKB-KW"/>
</dbReference>
<dbReference type="Pfam" id="PF00534">
    <property type="entry name" value="Glycos_transf_1"/>
    <property type="match status" value="1"/>
</dbReference>
<dbReference type="PANTHER" id="PTHR12526">
    <property type="entry name" value="GLYCOSYLTRANSFERASE"/>
    <property type="match status" value="1"/>
</dbReference>
<name>A0A3S1CBW1_9BACL</name>
<organism evidence="5 6">
    <name type="scientific">Paenibacillus anaericanus</name>
    <dbReference type="NCBI Taxonomy" id="170367"/>
    <lineage>
        <taxon>Bacteria</taxon>
        <taxon>Bacillati</taxon>
        <taxon>Bacillota</taxon>
        <taxon>Bacilli</taxon>
        <taxon>Bacillales</taxon>
        <taxon>Paenibacillaceae</taxon>
        <taxon>Paenibacillus</taxon>
    </lineage>
</organism>
<dbReference type="AlphaFoldDB" id="A0A3S1CBW1"/>
<dbReference type="EMBL" id="RZNY01000001">
    <property type="protein sequence ID" value="RUT48639.1"/>
    <property type="molecule type" value="Genomic_DNA"/>
</dbReference>
<dbReference type="SUPFAM" id="SSF53756">
    <property type="entry name" value="UDP-Glycosyltransferase/glycogen phosphorylase"/>
    <property type="match status" value="1"/>
</dbReference>
<dbReference type="Proteomes" id="UP000279446">
    <property type="component" value="Unassembled WGS sequence"/>
</dbReference>
<dbReference type="Gene3D" id="3.40.50.2000">
    <property type="entry name" value="Glycogen Phosphorylase B"/>
    <property type="match status" value="2"/>
</dbReference>
<feature type="domain" description="Glycosyltransferase subfamily 4-like N-terminal" evidence="4">
    <location>
        <begin position="65"/>
        <end position="171"/>
    </location>
</feature>
<proteinExistence type="predicted"/>
<accession>A0A3S1CBW1</accession>
<evidence type="ECO:0000259" key="4">
    <source>
        <dbReference type="Pfam" id="PF13439"/>
    </source>
</evidence>
<dbReference type="OrthoDB" id="139410at2"/>
<keyword evidence="1" id="KW-0328">Glycosyltransferase</keyword>
<evidence type="ECO:0000259" key="3">
    <source>
        <dbReference type="Pfam" id="PF00534"/>
    </source>
</evidence>
<gene>
    <name evidence="5" type="ORF">EJP82_01495</name>
</gene>
<evidence type="ECO:0000256" key="2">
    <source>
        <dbReference type="ARBA" id="ARBA00022679"/>
    </source>
</evidence>
<comment type="caution">
    <text evidence="5">The sequence shown here is derived from an EMBL/GenBank/DDBJ whole genome shotgun (WGS) entry which is preliminary data.</text>
</comment>
<dbReference type="InterPro" id="IPR001296">
    <property type="entry name" value="Glyco_trans_1"/>
</dbReference>
<dbReference type="InterPro" id="IPR028098">
    <property type="entry name" value="Glyco_trans_4-like_N"/>
</dbReference>
<evidence type="ECO:0000313" key="5">
    <source>
        <dbReference type="EMBL" id="RUT48639.1"/>
    </source>
</evidence>
<dbReference type="CDD" id="cd03801">
    <property type="entry name" value="GT4_PimA-like"/>
    <property type="match status" value="1"/>
</dbReference>
<sequence length="385" mass="42987">MGERQKVAVITPGSFVIPSGRSSSVERVIEKIVPLAAEQLQIRIYGLADGHLPAYGLLGNVPCYRLTGGRRYVDSILRHLRKWLPDTVDVHNRPQLAYQLKARLPLARVFLTLHSTTFISSSSQPGSRTLPMLESVDGLIVNSKYLKDEIMRRFPSLTTPISVNPLGVSLEDFVPRWSLSGELLREARLADFGWNNRKIVLFIGRLLPSKGVHHLLEVFPTVLEKEKDAMLVIVGSAFYGVNRESDYVRKLKVLAEPYKDRVVFLPYVPYPRVADWYNLADILVVPSGGEEAFGLVNVEAMASAVPVVATGVGGIPEIVMDGVTGVLLSPEKLDPGLGDSILRLLESEEERRSMGRAGRELARIRFRWEHTSDRWVSIMKRNPSN</sequence>
<dbReference type="PANTHER" id="PTHR12526:SF510">
    <property type="entry name" value="D-INOSITOL 3-PHOSPHATE GLYCOSYLTRANSFERASE"/>
    <property type="match status" value="1"/>
</dbReference>
<reference evidence="5 6" key="1">
    <citation type="submission" date="2018-12" db="EMBL/GenBank/DDBJ databases">
        <authorList>
            <person name="Sun L."/>
            <person name="Chen Z."/>
        </authorList>
    </citation>
    <scope>NUCLEOTIDE SEQUENCE [LARGE SCALE GENOMIC DNA]</scope>
    <source>
        <strain evidence="5 6">DSM 15890</strain>
    </source>
</reference>